<feature type="domain" description="BTB" evidence="2">
    <location>
        <begin position="262"/>
        <end position="325"/>
    </location>
</feature>
<dbReference type="Pfam" id="PF08238">
    <property type="entry name" value="Sel1"/>
    <property type="match status" value="11"/>
</dbReference>
<dbReference type="SUPFAM" id="SSF81901">
    <property type="entry name" value="HCP-like"/>
    <property type="match status" value="3"/>
</dbReference>
<reference evidence="3 4" key="1">
    <citation type="submission" date="2018-06" db="EMBL/GenBank/DDBJ databases">
        <title>Comparative genomics reveals the genomic features of Rhizophagus irregularis, R. cerebriforme, R. diaphanum and Gigaspora rosea, and their symbiotic lifestyle signature.</title>
        <authorList>
            <person name="Morin E."/>
            <person name="San Clemente H."/>
            <person name="Chen E.C.H."/>
            <person name="De La Providencia I."/>
            <person name="Hainaut M."/>
            <person name="Kuo A."/>
            <person name="Kohler A."/>
            <person name="Murat C."/>
            <person name="Tang N."/>
            <person name="Roy S."/>
            <person name="Loubradou J."/>
            <person name="Henrissat B."/>
            <person name="Grigoriev I.V."/>
            <person name="Corradi N."/>
            <person name="Roux C."/>
            <person name="Martin F.M."/>
        </authorList>
    </citation>
    <scope>NUCLEOTIDE SEQUENCE [LARGE SCALE GENOMIC DNA]</scope>
    <source>
        <strain evidence="3 4">DAOM 227022</strain>
    </source>
</reference>
<dbReference type="Gene3D" id="1.25.40.10">
    <property type="entry name" value="Tetratricopeptide repeat domain"/>
    <property type="match status" value="3"/>
</dbReference>
<dbReference type="InterPro" id="IPR011990">
    <property type="entry name" value="TPR-like_helical_dom_sf"/>
</dbReference>
<dbReference type="InterPro" id="IPR006597">
    <property type="entry name" value="Sel1-like"/>
</dbReference>
<dbReference type="PANTHER" id="PTHR11102">
    <property type="entry name" value="SEL-1-LIKE PROTEIN"/>
    <property type="match status" value="1"/>
</dbReference>
<dbReference type="SMART" id="SM00671">
    <property type="entry name" value="SEL1"/>
    <property type="match status" value="10"/>
</dbReference>
<dbReference type="PANTHER" id="PTHR11102:SF160">
    <property type="entry name" value="ERAD-ASSOCIATED E3 UBIQUITIN-PROTEIN LIGASE COMPONENT HRD3"/>
    <property type="match status" value="1"/>
</dbReference>
<protein>
    <recommendedName>
        <fullName evidence="2">BTB domain-containing protein</fullName>
    </recommendedName>
</protein>
<sequence length="879" mass="101839">MVDSKLLTKLPQNLLEILNDEEYHDITIEVKNDGILVQIKLPNILPEIFQIVLRYIYSERLSLEEYDTSDIIKLLFAANTLQMDEIQVWENVLKWGLAQNPELPSDISNYLKEDFNILKNTLQQQCKLIPWVLSGISSAFTKMDRTIWNQTPNNTNVGESAHANVNHDGRNHSLLAGIMRGCDFDKRQCENVNIYEHYNVSDSYHNKSELARSIQAEKRADFFLIAFIIAMVDNKFLPKLSQNLLEILNDDEYYDITIENDGTLTNIKLPNILPEIFQIILRYIYGGRLSLDEHDTSDIIKILVTANELSLQELIPYFESFLIENKKNWVEQNFNLIYQTCFQNDSFLELQKYCTYLISKEPNKIFNSPNFSLIPEKLLISLIQHDNLQMSQVQVWEHVLKWGIAQNPELPSDSSSYSNDDFNSLKSTLQKCIPFIKFTKFTSKEFLNKVYPYKNIIPEELCDNLFKYFLDHDCKNEHSIAQNTLGNLYENGGHIEKTLEKAIYWYRKAAENGNYEAQFNLGQYYRYGNGVEKNEKVFEYHKKSADKGYLDAQFELGYCYSKGIGTEANKAKAFELFKIAAENGRAVAQKNLGYLYENGKGTDKDLEKAIYWYRKAAENGNYDSQYALGRCYEYGIGVEKNVVKAFEYYNTVAKKGHYIAQNNLGYLYVRSERTEKDLEKAIYWLQKAAENGYKLAYDNLGICYELGIGVNKDKIRAFELYKKSSEKGYINAKFHLGYCYVNGIGTKINKEKGYELYNEAARVENNEKEIVNDLNEVKHWYQKSAEHDNKVALCKLGEIYELGKGVNQNIIRAFDYYKKAAKEGSMDGKYKLGYYYLHGIIVDTNNEKAFDLYKEAAEGGNNDAQKSLALLQKNREKHI</sequence>
<feature type="domain" description="BTB" evidence="2">
    <location>
        <begin position="38"/>
        <end position="87"/>
    </location>
</feature>
<dbReference type="SUPFAM" id="SSF54695">
    <property type="entry name" value="POZ domain"/>
    <property type="match status" value="2"/>
</dbReference>
<comment type="caution">
    <text evidence="3">The sequence shown here is derived from an EMBL/GenBank/DDBJ whole genome shotgun (WGS) entry which is preliminary data.</text>
</comment>
<gene>
    <name evidence="3" type="ORF">C1645_878100</name>
</gene>
<organism evidence="3 4">
    <name type="scientific">Glomus cerebriforme</name>
    <dbReference type="NCBI Taxonomy" id="658196"/>
    <lineage>
        <taxon>Eukaryota</taxon>
        <taxon>Fungi</taxon>
        <taxon>Fungi incertae sedis</taxon>
        <taxon>Mucoromycota</taxon>
        <taxon>Glomeromycotina</taxon>
        <taxon>Glomeromycetes</taxon>
        <taxon>Glomerales</taxon>
        <taxon>Glomeraceae</taxon>
        <taxon>Glomus</taxon>
    </lineage>
</organism>
<dbReference type="EMBL" id="QKYT01000313">
    <property type="protein sequence ID" value="RIA87323.1"/>
    <property type="molecule type" value="Genomic_DNA"/>
</dbReference>
<name>A0A397SMH7_9GLOM</name>
<dbReference type="Gene3D" id="3.30.710.10">
    <property type="entry name" value="Potassium Channel Kv1.1, Chain A"/>
    <property type="match status" value="2"/>
</dbReference>
<proteinExistence type="inferred from homology"/>
<evidence type="ECO:0000256" key="1">
    <source>
        <dbReference type="ARBA" id="ARBA00038101"/>
    </source>
</evidence>
<dbReference type="InterPro" id="IPR000210">
    <property type="entry name" value="BTB/POZ_dom"/>
</dbReference>
<evidence type="ECO:0000259" key="2">
    <source>
        <dbReference type="Pfam" id="PF00651"/>
    </source>
</evidence>
<keyword evidence="4" id="KW-1185">Reference proteome</keyword>
<dbReference type="Pfam" id="PF00651">
    <property type="entry name" value="BTB"/>
    <property type="match status" value="2"/>
</dbReference>
<dbReference type="AlphaFoldDB" id="A0A397SMH7"/>
<dbReference type="Gene3D" id="1.25.40.420">
    <property type="match status" value="1"/>
</dbReference>
<evidence type="ECO:0000313" key="4">
    <source>
        <dbReference type="Proteomes" id="UP000265703"/>
    </source>
</evidence>
<accession>A0A397SMH7</accession>
<dbReference type="CDD" id="cd18186">
    <property type="entry name" value="BTB_POZ_ZBTB_KLHL-like"/>
    <property type="match status" value="1"/>
</dbReference>
<dbReference type="InterPro" id="IPR050767">
    <property type="entry name" value="Sel1_AlgK"/>
</dbReference>
<evidence type="ECO:0000313" key="3">
    <source>
        <dbReference type="EMBL" id="RIA87323.1"/>
    </source>
</evidence>
<comment type="similarity">
    <text evidence="1">Belongs to the sel-1 family.</text>
</comment>
<dbReference type="InterPro" id="IPR011333">
    <property type="entry name" value="SKP1/BTB/POZ_sf"/>
</dbReference>
<dbReference type="Proteomes" id="UP000265703">
    <property type="component" value="Unassembled WGS sequence"/>
</dbReference>
<dbReference type="OrthoDB" id="3246731at2759"/>